<dbReference type="EMBL" id="JAQQDW010000004">
    <property type="protein sequence ID" value="MFM0102480.1"/>
    <property type="molecule type" value="Genomic_DNA"/>
</dbReference>
<name>A0ACC7N6T0_9BURK</name>
<protein>
    <submittedName>
        <fullName evidence="1">Uncharacterized protein</fullName>
    </submittedName>
</protein>
<accession>A0ACC7N6T0</accession>
<comment type="caution">
    <text evidence="1">The sequence shown here is derived from an EMBL/GenBank/DDBJ whole genome shotgun (WGS) entry which is preliminary data.</text>
</comment>
<proteinExistence type="predicted"/>
<evidence type="ECO:0000313" key="1">
    <source>
        <dbReference type="EMBL" id="MFM0102480.1"/>
    </source>
</evidence>
<sequence length="63" mass="7115">MLLRNGRFYYRQASGYSKDSGSFFIRKGVFRQPGLEIGTIGNDQNPFISGKKPAREDTRNSAL</sequence>
<reference evidence="1 2" key="1">
    <citation type="journal article" date="2024" name="Chem. Sci.">
        <title>Discovery of megapolipeptins by genome mining of a Burkholderiales bacteria collection.</title>
        <authorList>
            <person name="Paulo B.S."/>
            <person name="Recchia M.J.J."/>
            <person name="Lee S."/>
            <person name="Fergusson C.H."/>
            <person name="Romanowski S.B."/>
            <person name="Hernandez A."/>
            <person name="Krull N."/>
            <person name="Liu D.Y."/>
            <person name="Cavanagh H."/>
            <person name="Bos A."/>
            <person name="Gray C.A."/>
            <person name="Murphy B.T."/>
            <person name="Linington R.G."/>
            <person name="Eustaquio A.S."/>
        </authorList>
    </citation>
    <scope>NUCLEOTIDE SEQUENCE [LARGE SCALE GENOMIC DNA]</scope>
    <source>
        <strain evidence="1 2">RL18-126-BIB-B</strain>
    </source>
</reference>
<keyword evidence="2" id="KW-1185">Reference proteome</keyword>
<organism evidence="1 2">
    <name type="scientific">Paraburkholderia rhynchosiae</name>
    <dbReference type="NCBI Taxonomy" id="487049"/>
    <lineage>
        <taxon>Bacteria</taxon>
        <taxon>Pseudomonadati</taxon>
        <taxon>Pseudomonadota</taxon>
        <taxon>Betaproteobacteria</taxon>
        <taxon>Burkholderiales</taxon>
        <taxon>Burkholderiaceae</taxon>
        <taxon>Paraburkholderia</taxon>
    </lineage>
</organism>
<gene>
    <name evidence="1" type="ORF">PQR01_02975</name>
</gene>
<feature type="non-terminal residue" evidence="1">
    <location>
        <position position="63"/>
    </location>
</feature>
<dbReference type="Proteomes" id="UP001629235">
    <property type="component" value="Unassembled WGS sequence"/>
</dbReference>
<evidence type="ECO:0000313" key="2">
    <source>
        <dbReference type="Proteomes" id="UP001629235"/>
    </source>
</evidence>